<proteinExistence type="predicted"/>
<comment type="caution">
    <text evidence="2">The sequence shown here is derived from an EMBL/GenBank/DDBJ whole genome shotgun (WGS) entry which is preliminary data.</text>
</comment>
<dbReference type="Proteomes" id="UP000299102">
    <property type="component" value="Unassembled WGS sequence"/>
</dbReference>
<evidence type="ECO:0000313" key="3">
    <source>
        <dbReference type="Proteomes" id="UP000299102"/>
    </source>
</evidence>
<gene>
    <name evidence="2" type="ORF">EVAR_43890_1</name>
</gene>
<feature type="region of interest" description="Disordered" evidence="1">
    <location>
        <begin position="59"/>
        <end position="87"/>
    </location>
</feature>
<reference evidence="2 3" key="1">
    <citation type="journal article" date="2019" name="Commun. Biol.">
        <title>The bagworm genome reveals a unique fibroin gene that provides high tensile strength.</title>
        <authorList>
            <person name="Kono N."/>
            <person name="Nakamura H."/>
            <person name="Ohtoshi R."/>
            <person name="Tomita M."/>
            <person name="Numata K."/>
            <person name="Arakawa K."/>
        </authorList>
    </citation>
    <scope>NUCLEOTIDE SEQUENCE [LARGE SCALE GENOMIC DNA]</scope>
</reference>
<evidence type="ECO:0000313" key="2">
    <source>
        <dbReference type="EMBL" id="GBP52689.1"/>
    </source>
</evidence>
<accession>A0A4C1WQS7</accession>
<sequence>MRTRDIHRRLGVSRALRARSGTAAAASGSRRCWRIVCVVVRLRFATEWSERFRTTIRTFIDGTPRPSPPNAHERETNKGPVERRYVDNSKYEKSTDGWRTLNEFKVRRSDLRKANSYKKNRKALIQPNSELRHVNALGAYSKHFSVYLASPVEVLVSESKPTPGSDMIHTLEFPTAMADRLLRREKIIGLSFSTTTYFKAGLQCDVQHAFTLRPSYTICNYMRWCCAVQVVR</sequence>
<keyword evidence="3" id="KW-1185">Reference proteome</keyword>
<dbReference type="AlphaFoldDB" id="A0A4C1WQS7"/>
<name>A0A4C1WQS7_EUMVA</name>
<dbReference type="EMBL" id="BGZK01000608">
    <property type="protein sequence ID" value="GBP52689.1"/>
    <property type="molecule type" value="Genomic_DNA"/>
</dbReference>
<evidence type="ECO:0000256" key="1">
    <source>
        <dbReference type="SAM" id="MobiDB-lite"/>
    </source>
</evidence>
<organism evidence="2 3">
    <name type="scientific">Eumeta variegata</name>
    <name type="common">Bagworm moth</name>
    <name type="synonym">Eumeta japonica</name>
    <dbReference type="NCBI Taxonomy" id="151549"/>
    <lineage>
        <taxon>Eukaryota</taxon>
        <taxon>Metazoa</taxon>
        <taxon>Ecdysozoa</taxon>
        <taxon>Arthropoda</taxon>
        <taxon>Hexapoda</taxon>
        <taxon>Insecta</taxon>
        <taxon>Pterygota</taxon>
        <taxon>Neoptera</taxon>
        <taxon>Endopterygota</taxon>
        <taxon>Lepidoptera</taxon>
        <taxon>Glossata</taxon>
        <taxon>Ditrysia</taxon>
        <taxon>Tineoidea</taxon>
        <taxon>Psychidae</taxon>
        <taxon>Oiketicinae</taxon>
        <taxon>Eumeta</taxon>
    </lineage>
</organism>
<protein>
    <submittedName>
        <fullName evidence="2">Uncharacterized protein</fullName>
    </submittedName>
</protein>
<feature type="compositionally biased region" description="Basic and acidic residues" evidence="1">
    <location>
        <begin position="71"/>
        <end position="87"/>
    </location>
</feature>